<dbReference type="InterPro" id="IPR045052">
    <property type="entry name" value="Copine"/>
</dbReference>
<dbReference type="EMBL" id="NKQK01000016">
    <property type="protein sequence ID" value="PSS07615.1"/>
    <property type="molecule type" value="Genomic_DNA"/>
</dbReference>
<reference evidence="1 2" key="1">
    <citation type="submission" date="2017-07" db="EMBL/GenBank/DDBJ databases">
        <title>An improved, manually edited Actinidia chinensis var. chinensis (kiwifruit) genome highlights the challenges associated with draft genomes and gene prediction in plants.</title>
        <authorList>
            <person name="Pilkington S."/>
            <person name="Crowhurst R."/>
            <person name="Hilario E."/>
            <person name="Nardozza S."/>
            <person name="Fraser L."/>
            <person name="Peng Y."/>
            <person name="Gunaseelan K."/>
            <person name="Simpson R."/>
            <person name="Tahir J."/>
            <person name="Deroles S."/>
            <person name="Templeton K."/>
            <person name="Luo Z."/>
            <person name="Davy M."/>
            <person name="Cheng C."/>
            <person name="Mcneilage M."/>
            <person name="Scaglione D."/>
            <person name="Liu Y."/>
            <person name="Zhang Q."/>
            <person name="Datson P."/>
            <person name="De Silva N."/>
            <person name="Gardiner S."/>
            <person name="Bassett H."/>
            <person name="Chagne D."/>
            <person name="Mccallum J."/>
            <person name="Dzierzon H."/>
            <person name="Deng C."/>
            <person name="Wang Y.-Y."/>
            <person name="Barron N."/>
            <person name="Manako K."/>
            <person name="Bowen J."/>
            <person name="Foster T."/>
            <person name="Erridge Z."/>
            <person name="Tiffin H."/>
            <person name="Waite C."/>
            <person name="Davies K."/>
            <person name="Grierson E."/>
            <person name="Laing W."/>
            <person name="Kirk R."/>
            <person name="Chen X."/>
            <person name="Wood M."/>
            <person name="Montefiori M."/>
            <person name="Brummell D."/>
            <person name="Schwinn K."/>
            <person name="Catanach A."/>
            <person name="Fullerton C."/>
            <person name="Li D."/>
            <person name="Meiyalaghan S."/>
            <person name="Nieuwenhuizen N."/>
            <person name="Read N."/>
            <person name="Prakash R."/>
            <person name="Hunter D."/>
            <person name="Zhang H."/>
            <person name="Mckenzie M."/>
            <person name="Knabel M."/>
            <person name="Harris A."/>
            <person name="Allan A."/>
            <person name="Chen A."/>
            <person name="Janssen B."/>
            <person name="Plunkett B."/>
            <person name="Dwamena C."/>
            <person name="Voogd C."/>
            <person name="Leif D."/>
            <person name="Lafferty D."/>
            <person name="Souleyre E."/>
            <person name="Varkonyi-Gasic E."/>
            <person name="Gambi F."/>
            <person name="Hanley J."/>
            <person name="Yao J.-L."/>
            <person name="Cheung J."/>
            <person name="David K."/>
            <person name="Warren B."/>
            <person name="Marsh K."/>
            <person name="Snowden K."/>
            <person name="Lin-Wang K."/>
            <person name="Brian L."/>
            <person name="Martinez-Sanchez M."/>
            <person name="Wang M."/>
            <person name="Ileperuma N."/>
            <person name="Macnee N."/>
            <person name="Campin R."/>
            <person name="Mcatee P."/>
            <person name="Drummond R."/>
            <person name="Espley R."/>
            <person name="Ireland H."/>
            <person name="Wu R."/>
            <person name="Atkinson R."/>
            <person name="Karunairetnam S."/>
            <person name="Bulley S."/>
            <person name="Chunkath S."/>
            <person name="Hanley Z."/>
            <person name="Storey R."/>
            <person name="Thrimawithana A."/>
            <person name="Thomson S."/>
            <person name="David C."/>
            <person name="Testolin R."/>
        </authorList>
    </citation>
    <scope>NUCLEOTIDE SEQUENCE [LARGE SCALE GENOMIC DNA]</scope>
    <source>
        <strain evidence="2">cv. Red5</strain>
        <tissue evidence="1">Young leaf</tissue>
    </source>
</reference>
<proteinExistence type="predicted"/>
<protein>
    <submittedName>
        <fullName evidence="1">Protein BONZAI like</fullName>
    </submittedName>
</protein>
<dbReference type="Gramene" id="PSS07615">
    <property type="protein sequence ID" value="PSS07615"/>
    <property type="gene ID" value="CEY00_Acc17965"/>
</dbReference>
<dbReference type="STRING" id="1590841.A0A2R6QG57"/>
<dbReference type="GO" id="GO:0071277">
    <property type="term" value="P:cellular response to calcium ion"/>
    <property type="evidence" value="ECO:0007669"/>
    <property type="project" value="TreeGrafter"/>
</dbReference>
<dbReference type="OrthoDB" id="5855668at2759"/>
<dbReference type="InParanoid" id="A0A2R6QG57"/>
<dbReference type="GO" id="GO:0005544">
    <property type="term" value="F:calcium-dependent phospholipid binding"/>
    <property type="evidence" value="ECO:0007669"/>
    <property type="project" value="InterPro"/>
</dbReference>
<dbReference type="GO" id="GO:0005886">
    <property type="term" value="C:plasma membrane"/>
    <property type="evidence" value="ECO:0007669"/>
    <property type="project" value="TreeGrafter"/>
</dbReference>
<accession>A0A2R6QG57</accession>
<comment type="caution">
    <text evidence="1">The sequence shown here is derived from an EMBL/GenBank/DDBJ whole genome shotgun (WGS) entry which is preliminary data.</text>
</comment>
<gene>
    <name evidence="1" type="ORF">CEY00_Acc17965</name>
</gene>
<name>A0A2R6QG57_ACTCC</name>
<sequence length="184" mass="20944">MPYISQCQRPHVYHVELDCSFANNSIHRVVCHLYKSLACGICKKYLSVSTQMDSQLTIECFSFNSNGKHGLIGKFQKTVVELEKLHSNGQGEYLLSPTATGHNHHDEVLKSHLFANKFCECVQHTFLDYLSNGYELNFMIAIDFTASNGNPRLPDSLLYIDQPFWTAKRIPESNFRGRRGIAVL</sequence>
<reference evidence="2" key="2">
    <citation type="journal article" date="2018" name="BMC Genomics">
        <title>A manually annotated Actinidia chinensis var. chinensis (kiwifruit) genome highlights the challenges associated with draft genomes and gene prediction in plants.</title>
        <authorList>
            <person name="Pilkington S.M."/>
            <person name="Crowhurst R."/>
            <person name="Hilario E."/>
            <person name="Nardozza S."/>
            <person name="Fraser L."/>
            <person name="Peng Y."/>
            <person name="Gunaseelan K."/>
            <person name="Simpson R."/>
            <person name="Tahir J."/>
            <person name="Deroles S.C."/>
            <person name="Templeton K."/>
            <person name="Luo Z."/>
            <person name="Davy M."/>
            <person name="Cheng C."/>
            <person name="McNeilage M."/>
            <person name="Scaglione D."/>
            <person name="Liu Y."/>
            <person name="Zhang Q."/>
            <person name="Datson P."/>
            <person name="De Silva N."/>
            <person name="Gardiner S.E."/>
            <person name="Bassett H."/>
            <person name="Chagne D."/>
            <person name="McCallum J."/>
            <person name="Dzierzon H."/>
            <person name="Deng C."/>
            <person name="Wang Y.Y."/>
            <person name="Barron L."/>
            <person name="Manako K."/>
            <person name="Bowen J."/>
            <person name="Foster T.M."/>
            <person name="Erridge Z.A."/>
            <person name="Tiffin H."/>
            <person name="Waite C.N."/>
            <person name="Davies K.M."/>
            <person name="Grierson E.P."/>
            <person name="Laing W.A."/>
            <person name="Kirk R."/>
            <person name="Chen X."/>
            <person name="Wood M."/>
            <person name="Montefiori M."/>
            <person name="Brummell D.A."/>
            <person name="Schwinn K.E."/>
            <person name="Catanach A."/>
            <person name="Fullerton C."/>
            <person name="Li D."/>
            <person name="Meiyalaghan S."/>
            <person name="Nieuwenhuizen N."/>
            <person name="Read N."/>
            <person name="Prakash R."/>
            <person name="Hunter D."/>
            <person name="Zhang H."/>
            <person name="McKenzie M."/>
            <person name="Knabel M."/>
            <person name="Harris A."/>
            <person name="Allan A.C."/>
            <person name="Gleave A."/>
            <person name="Chen A."/>
            <person name="Janssen B.J."/>
            <person name="Plunkett B."/>
            <person name="Ampomah-Dwamena C."/>
            <person name="Voogd C."/>
            <person name="Leif D."/>
            <person name="Lafferty D."/>
            <person name="Souleyre E.J.F."/>
            <person name="Varkonyi-Gasic E."/>
            <person name="Gambi F."/>
            <person name="Hanley J."/>
            <person name="Yao J.L."/>
            <person name="Cheung J."/>
            <person name="David K.M."/>
            <person name="Warren B."/>
            <person name="Marsh K."/>
            <person name="Snowden K.C."/>
            <person name="Lin-Wang K."/>
            <person name="Brian L."/>
            <person name="Martinez-Sanchez M."/>
            <person name="Wang M."/>
            <person name="Ileperuma N."/>
            <person name="Macnee N."/>
            <person name="Campin R."/>
            <person name="McAtee P."/>
            <person name="Drummond R.S.M."/>
            <person name="Espley R.V."/>
            <person name="Ireland H.S."/>
            <person name="Wu R."/>
            <person name="Atkinson R.G."/>
            <person name="Karunairetnam S."/>
            <person name="Bulley S."/>
            <person name="Chunkath S."/>
            <person name="Hanley Z."/>
            <person name="Storey R."/>
            <person name="Thrimawithana A.H."/>
            <person name="Thomson S."/>
            <person name="David C."/>
            <person name="Testolin R."/>
            <person name="Huang H."/>
            <person name="Hellens R.P."/>
            <person name="Schaffer R.J."/>
        </authorList>
    </citation>
    <scope>NUCLEOTIDE SEQUENCE [LARGE SCALE GENOMIC DNA]</scope>
    <source>
        <strain evidence="2">cv. Red5</strain>
    </source>
</reference>
<dbReference type="AlphaFoldDB" id="A0A2R6QG57"/>
<keyword evidence="2" id="KW-1185">Reference proteome</keyword>
<evidence type="ECO:0000313" key="1">
    <source>
        <dbReference type="EMBL" id="PSS07615.1"/>
    </source>
</evidence>
<organism evidence="1 2">
    <name type="scientific">Actinidia chinensis var. chinensis</name>
    <name type="common">Chinese soft-hair kiwi</name>
    <dbReference type="NCBI Taxonomy" id="1590841"/>
    <lineage>
        <taxon>Eukaryota</taxon>
        <taxon>Viridiplantae</taxon>
        <taxon>Streptophyta</taxon>
        <taxon>Embryophyta</taxon>
        <taxon>Tracheophyta</taxon>
        <taxon>Spermatophyta</taxon>
        <taxon>Magnoliopsida</taxon>
        <taxon>eudicotyledons</taxon>
        <taxon>Gunneridae</taxon>
        <taxon>Pentapetalae</taxon>
        <taxon>asterids</taxon>
        <taxon>Ericales</taxon>
        <taxon>Actinidiaceae</taxon>
        <taxon>Actinidia</taxon>
    </lineage>
</organism>
<dbReference type="Proteomes" id="UP000241394">
    <property type="component" value="Chromosome LG16"/>
</dbReference>
<dbReference type="PANTHER" id="PTHR10857:SF106">
    <property type="entry name" value="C2 DOMAIN-CONTAINING PROTEIN"/>
    <property type="match status" value="1"/>
</dbReference>
<evidence type="ECO:0000313" key="2">
    <source>
        <dbReference type="Proteomes" id="UP000241394"/>
    </source>
</evidence>
<dbReference type="PANTHER" id="PTHR10857">
    <property type="entry name" value="COPINE"/>
    <property type="match status" value="1"/>
</dbReference>